<feature type="transmembrane region" description="Helical" evidence="7">
    <location>
        <begin position="161"/>
        <end position="177"/>
    </location>
</feature>
<dbReference type="PANTHER" id="PTHR41710">
    <property type="entry name" value="GLYCOSYL TRANSFERASE, FAMILY 39"/>
    <property type="match status" value="1"/>
</dbReference>
<dbReference type="Pfam" id="PF02366">
    <property type="entry name" value="PMT"/>
    <property type="match status" value="1"/>
</dbReference>
<reference evidence="9 10" key="1">
    <citation type="submission" date="2023-02" db="EMBL/GenBank/DDBJ databases">
        <title>Genome sequence of Lentisphaera profundi SAORIC-696.</title>
        <authorList>
            <person name="Kim e."/>
            <person name="Cho J.-C."/>
            <person name="Choi A."/>
            <person name="Kang I."/>
        </authorList>
    </citation>
    <scope>NUCLEOTIDE SEQUENCE [LARGE SCALE GENOMIC DNA]</scope>
    <source>
        <strain evidence="9 10">SAORIC-696</strain>
    </source>
</reference>
<feature type="transmembrane region" description="Helical" evidence="7">
    <location>
        <begin position="133"/>
        <end position="149"/>
    </location>
</feature>
<dbReference type="EMBL" id="CP117812">
    <property type="protein sequence ID" value="WDE98602.1"/>
    <property type="molecule type" value="Genomic_DNA"/>
</dbReference>
<evidence type="ECO:0000256" key="3">
    <source>
        <dbReference type="ARBA" id="ARBA00022679"/>
    </source>
</evidence>
<keyword evidence="4 7" id="KW-0812">Transmembrane</keyword>
<dbReference type="RefSeq" id="WP_274153473.1">
    <property type="nucleotide sequence ID" value="NZ_CP117812.1"/>
</dbReference>
<dbReference type="InterPro" id="IPR003342">
    <property type="entry name" value="ArnT-like_N"/>
</dbReference>
<gene>
    <name evidence="9" type="ORF">PQO03_12215</name>
</gene>
<sequence length="551" mass="63221">MYFKIIFIAIFCLAIFSRVHNIDVRPMHGDEANQAYRFQLLHEKSIPIYDARDYHGPTLYYAMRPLAWLSGKDYRELDKSDYRLLTTIFSLLSILLCLAFKDALGSIPTLALAFFMAISPANVFYSTYFIQESLLICFTLAFFACAWHFRQSLIQKNQKNSRLYTIGIGLAIGLMIATKETSVFVFMAFGIALFFFQFKSKIPLKKIKEQQRNLIYAALAMIFVYTLFYSSFGSNPKGVIEPFKAISTHIQRGLGSSDLPKNTTAGAAHTKPFNYYAYLLIGSWTKSFNELAETDINQRSRSPQKIIKSIWRNQPSRPINELFLCALALLGSLFILLKKEDSPLSLFCLIYTLSIFLIYSLIPYKTPWCVLSILLGLYFLAAYAIKVLLVKFSSVKSQVIIFSLLALCSIDLIRQNILLSDLISTKNPYAYAHPVFNIEDLNQQVDDIAFSSDLNYNLPIHFITHDYWPLPWYLRKYNKVAYWDHSRPSTQLSELPIIIYSTENQALSDELASTHTSSLYGLRTATHLNLACRNDLWQQLLKQRENLGPHL</sequence>
<name>A0ABY7VY08_9BACT</name>
<evidence type="ECO:0000256" key="5">
    <source>
        <dbReference type="ARBA" id="ARBA00022989"/>
    </source>
</evidence>
<feature type="transmembrane region" description="Helical" evidence="7">
    <location>
        <begin position="319"/>
        <end position="337"/>
    </location>
</feature>
<organism evidence="9 10">
    <name type="scientific">Lentisphaera profundi</name>
    <dbReference type="NCBI Taxonomy" id="1658616"/>
    <lineage>
        <taxon>Bacteria</taxon>
        <taxon>Pseudomonadati</taxon>
        <taxon>Lentisphaerota</taxon>
        <taxon>Lentisphaeria</taxon>
        <taxon>Lentisphaerales</taxon>
        <taxon>Lentisphaeraceae</taxon>
        <taxon>Lentisphaera</taxon>
    </lineage>
</organism>
<evidence type="ECO:0000313" key="10">
    <source>
        <dbReference type="Proteomes" id="UP001214250"/>
    </source>
</evidence>
<feature type="transmembrane region" description="Helical" evidence="7">
    <location>
        <begin position="82"/>
        <end position="100"/>
    </location>
</feature>
<feature type="transmembrane region" description="Helical" evidence="7">
    <location>
        <begin position="368"/>
        <end position="389"/>
    </location>
</feature>
<protein>
    <submittedName>
        <fullName evidence="9">Phospholipid carrier-dependent glycosyltransferase</fullName>
    </submittedName>
</protein>
<evidence type="ECO:0000256" key="6">
    <source>
        <dbReference type="ARBA" id="ARBA00023136"/>
    </source>
</evidence>
<keyword evidence="6 7" id="KW-0472">Membrane</keyword>
<evidence type="ECO:0000259" key="8">
    <source>
        <dbReference type="Pfam" id="PF02366"/>
    </source>
</evidence>
<feature type="domain" description="ArnT-like N-terminal" evidence="8">
    <location>
        <begin position="69"/>
        <end position="198"/>
    </location>
</feature>
<keyword evidence="5 7" id="KW-1133">Transmembrane helix</keyword>
<comment type="subcellular location">
    <subcellularLocation>
        <location evidence="1">Endomembrane system</location>
        <topology evidence="1">Multi-pass membrane protein</topology>
    </subcellularLocation>
</comment>
<evidence type="ECO:0000256" key="7">
    <source>
        <dbReference type="SAM" id="Phobius"/>
    </source>
</evidence>
<evidence type="ECO:0000256" key="1">
    <source>
        <dbReference type="ARBA" id="ARBA00004127"/>
    </source>
</evidence>
<feature type="transmembrane region" description="Helical" evidence="7">
    <location>
        <begin position="344"/>
        <end position="362"/>
    </location>
</feature>
<keyword evidence="10" id="KW-1185">Reference proteome</keyword>
<feature type="transmembrane region" description="Helical" evidence="7">
    <location>
        <begin position="183"/>
        <end position="202"/>
    </location>
</feature>
<dbReference type="InterPro" id="IPR019962">
    <property type="entry name" value="CHP03663"/>
</dbReference>
<keyword evidence="3" id="KW-0808">Transferase</keyword>
<dbReference type="PANTHER" id="PTHR41710:SF2">
    <property type="entry name" value="GLYCOSYL TRANSFERASE FAMILY 39_83 DOMAIN-CONTAINING PROTEIN"/>
    <property type="match status" value="1"/>
</dbReference>
<feature type="transmembrane region" description="Helical" evidence="7">
    <location>
        <begin position="214"/>
        <end position="232"/>
    </location>
</feature>
<proteinExistence type="predicted"/>
<evidence type="ECO:0000256" key="4">
    <source>
        <dbReference type="ARBA" id="ARBA00022692"/>
    </source>
</evidence>
<accession>A0ABY7VY08</accession>
<keyword evidence="2" id="KW-0328">Glycosyltransferase</keyword>
<evidence type="ECO:0000313" key="9">
    <source>
        <dbReference type="EMBL" id="WDE98602.1"/>
    </source>
</evidence>
<evidence type="ECO:0000256" key="2">
    <source>
        <dbReference type="ARBA" id="ARBA00022676"/>
    </source>
</evidence>
<dbReference type="Proteomes" id="UP001214250">
    <property type="component" value="Chromosome 2"/>
</dbReference>